<evidence type="ECO:0000256" key="6">
    <source>
        <dbReference type="SAM" id="SignalP"/>
    </source>
</evidence>
<proteinExistence type="predicted"/>
<dbReference type="PANTHER" id="PTHR10161">
    <property type="entry name" value="TARTRATE-RESISTANT ACID PHOSPHATASE TYPE 5"/>
    <property type="match status" value="1"/>
</dbReference>
<name>A0A9D5DJP4_9CRYT</name>
<dbReference type="AlphaFoldDB" id="A0A9D5DJP4"/>
<dbReference type="Gene3D" id="3.60.21.10">
    <property type="match status" value="1"/>
</dbReference>
<organism evidence="8">
    <name type="scientific">Cryptosporidium canis</name>
    <dbReference type="NCBI Taxonomy" id="195482"/>
    <lineage>
        <taxon>Eukaryota</taxon>
        <taxon>Sar</taxon>
        <taxon>Alveolata</taxon>
        <taxon>Apicomplexa</taxon>
        <taxon>Conoidasida</taxon>
        <taxon>Coccidia</taxon>
        <taxon>Eucoccidiorida</taxon>
        <taxon>Eimeriorina</taxon>
        <taxon>Cryptosporidiidae</taxon>
        <taxon>Cryptosporidium</taxon>
    </lineage>
</organism>
<dbReference type="SUPFAM" id="SSF56300">
    <property type="entry name" value="Metallo-dependent phosphatases"/>
    <property type="match status" value="1"/>
</dbReference>
<dbReference type="GO" id="GO:0003993">
    <property type="term" value="F:acid phosphatase activity"/>
    <property type="evidence" value="ECO:0007669"/>
    <property type="project" value="UniProtKB-EC"/>
</dbReference>
<dbReference type="InterPro" id="IPR051558">
    <property type="entry name" value="Metallophosphoesterase_PAP"/>
</dbReference>
<dbReference type="InterPro" id="IPR024927">
    <property type="entry name" value="Acid_PPase"/>
</dbReference>
<evidence type="ECO:0000313" key="8">
    <source>
        <dbReference type="EMBL" id="KAJ1613771.1"/>
    </source>
</evidence>
<dbReference type="Proteomes" id="UP001067231">
    <property type="component" value="Unassembled WGS sequence"/>
</dbReference>
<keyword evidence="3 6" id="KW-0732">Signal</keyword>
<dbReference type="InterPro" id="IPR004843">
    <property type="entry name" value="Calcineurin-like_PHP"/>
</dbReference>
<evidence type="ECO:0000256" key="4">
    <source>
        <dbReference type="ARBA" id="ARBA00022801"/>
    </source>
</evidence>
<dbReference type="CDD" id="cd07378">
    <property type="entry name" value="MPP_ACP5"/>
    <property type="match status" value="1"/>
</dbReference>
<feature type="domain" description="Calcineurin-like phosphoesterase" evidence="7">
    <location>
        <begin position="44"/>
        <end position="257"/>
    </location>
</feature>
<comment type="caution">
    <text evidence="8">The sequence shown here is derived from an EMBL/GenBank/DDBJ whole genome shotgun (WGS) entry which is preliminary data.</text>
</comment>
<evidence type="ECO:0000256" key="5">
    <source>
        <dbReference type="SAM" id="MobiDB-lite"/>
    </source>
</evidence>
<feature type="signal peptide" evidence="6">
    <location>
        <begin position="1"/>
        <end position="24"/>
    </location>
</feature>
<accession>A0A9D5DJP4</accession>
<keyword evidence="4" id="KW-0378">Hydrolase</keyword>
<dbReference type="InterPro" id="IPR029052">
    <property type="entry name" value="Metallo-depent_PP-like"/>
</dbReference>
<comment type="catalytic activity">
    <reaction evidence="1">
        <text>a phosphate monoester + H2O = an alcohol + phosphate</text>
        <dbReference type="Rhea" id="RHEA:15017"/>
        <dbReference type="ChEBI" id="CHEBI:15377"/>
        <dbReference type="ChEBI" id="CHEBI:30879"/>
        <dbReference type="ChEBI" id="CHEBI:43474"/>
        <dbReference type="ChEBI" id="CHEBI:67140"/>
        <dbReference type="EC" id="3.1.3.2"/>
    </reaction>
</comment>
<protein>
    <recommendedName>
        <fullName evidence="2">acid phosphatase</fullName>
        <ecNumber evidence="2">3.1.3.2</ecNumber>
    </recommendedName>
</protein>
<dbReference type="EMBL" id="JAPCXC010000001">
    <property type="protein sequence ID" value="KAJ1613771.1"/>
    <property type="molecule type" value="Genomic_DNA"/>
</dbReference>
<feature type="region of interest" description="Disordered" evidence="5">
    <location>
        <begin position="396"/>
        <end position="444"/>
    </location>
</feature>
<evidence type="ECO:0000256" key="2">
    <source>
        <dbReference type="ARBA" id="ARBA00012646"/>
    </source>
</evidence>
<gene>
    <name evidence="8" type="ORF">OJ253_75</name>
</gene>
<dbReference type="Pfam" id="PF00149">
    <property type="entry name" value="Metallophos"/>
    <property type="match status" value="1"/>
</dbReference>
<dbReference type="EC" id="3.1.3.2" evidence="2"/>
<reference evidence="8" key="1">
    <citation type="submission" date="2022-10" db="EMBL/GenBank/DDBJ databases">
        <title>Adaptive evolution leads to modifications in subtelomeric GC content in a zoonotic Cryptosporidium species.</title>
        <authorList>
            <person name="Li J."/>
            <person name="Feng Y."/>
            <person name="Xiao L."/>
        </authorList>
    </citation>
    <scope>NUCLEOTIDE SEQUENCE</scope>
    <source>
        <strain evidence="8">33844</strain>
    </source>
</reference>
<evidence type="ECO:0000256" key="3">
    <source>
        <dbReference type="ARBA" id="ARBA00022729"/>
    </source>
</evidence>
<evidence type="ECO:0000256" key="1">
    <source>
        <dbReference type="ARBA" id="ARBA00000032"/>
    </source>
</evidence>
<evidence type="ECO:0000259" key="7">
    <source>
        <dbReference type="Pfam" id="PF00149"/>
    </source>
</evidence>
<feature type="chain" id="PRO_5039150107" description="acid phosphatase" evidence="6">
    <location>
        <begin position="25"/>
        <end position="831"/>
    </location>
</feature>
<dbReference type="PANTHER" id="PTHR10161:SF14">
    <property type="entry name" value="TARTRATE-RESISTANT ACID PHOSPHATASE TYPE 5"/>
    <property type="match status" value="1"/>
</dbReference>
<sequence length="831" mass="94432">MFKINNTLLRVALVCLLEITKCSSEPLNWITFGDWGEPTAILSAVSRSMADIAAVIKPNFMISVGDNFYRWGVSSVDDPIWDNMFESVFDQESLQDVQFRCVLGNHDWWGNATAQVDRHYSLKSPRWYLPNFWYYTIEEFDSPKHSPHPYLNVNSSSAGEEEEIVKTKAIFIYTDSWVMSSKMGSDVTPELWEEQMDFIEKTLKAAVMRDIDWIFIIGHFPCYSSGEHGDNADVHKALDPLLKKYKVDAYIAGHDHHLELSRPRGSCTSHFLIGSACCPKKHDYFNNKHRIFRTGRGGFASHKLTYSQLHSTYHNIEGRPIFTTTQKRINRKRIKERLIKEAMAKIDASAFYPEKQEPKAVEDAVINFVEDKNGELEALDEIERERELEAAENVQNSLDMQDLHDSSSEQDQEDENDGNKSSSKVKLPCAVKQSGPSTSDDPHIESGEVMLSPIDESSHQITLVDAIISPKRSHEGNPSEFHLSTVDEYLLQIYELPPPSKRSFIEEIPTRDKFFGIRFPFGARLMRFRIDRKTAGHPRHDHKYAPVLKHSVGVDGSEVTKFSVFQTIAWNELGEVMKGSYHIPESTWEMMKSHKWRGNFIPWRFAESCTNILRTMSIAGLLKFRTSIWGIPFSKYKTTNKDMGFTKARQYCSAIANKLSIHKLLQGAVSTKLLPWDRCPDDETTANGGKSDSDLKTVVALSVIGSARDNCLYPEGYKPKKSSFDTVSSRIYKILRRMKIVAKEVVDPDIVAGIDLNRVIIIPMDVACDIAAQLINHDFNIVGSLEDIVYDRPDEAIKQCSEIVSRIAMFIPIGEAEKLCSNFSSYELVGP</sequence>
<dbReference type="OrthoDB" id="411211at2759"/>